<dbReference type="EMBL" id="LWSA01000285">
    <property type="protein sequence ID" value="OCX68691.1"/>
    <property type="molecule type" value="Genomic_DNA"/>
</dbReference>
<accession>A0A1C2HY57</accession>
<reference evidence="4 5" key="1">
    <citation type="journal article" date="2016" name="Int. J. Mol. Sci.">
        <title>Comparative genomics of the extreme acidophile Acidithiobacillus thiooxidans reveals intraspecific divergence and niche adaptation.</title>
        <authorList>
            <person name="Zhang X."/>
            <person name="Feng X."/>
            <person name="Tao J."/>
            <person name="Ma L."/>
            <person name="Xiao Y."/>
            <person name="Liang Y."/>
            <person name="Liu X."/>
            <person name="Yin H."/>
        </authorList>
    </citation>
    <scope>NUCLEOTIDE SEQUENCE [LARGE SCALE GENOMIC DNA]</scope>
    <source>
        <strain evidence="4 5">A02</strain>
    </source>
</reference>
<keyword evidence="1" id="KW-0175">Coiled coil</keyword>
<feature type="region of interest" description="Disordered" evidence="2">
    <location>
        <begin position="147"/>
        <end position="189"/>
    </location>
</feature>
<comment type="caution">
    <text evidence="4">The sequence shown here is derived from an EMBL/GenBank/DDBJ whole genome shotgun (WGS) entry which is preliminary data.</text>
</comment>
<evidence type="ECO:0008006" key="6">
    <source>
        <dbReference type="Google" id="ProtNLM"/>
    </source>
</evidence>
<evidence type="ECO:0000256" key="1">
    <source>
        <dbReference type="SAM" id="Coils"/>
    </source>
</evidence>
<protein>
    <recommendedName>
        <fullName evidence="6">Conjugal transfer protein TraB</fullName>
    </recommendedName>
</protein>
<evidence type="ECO:0000256" key="2">
    <source>
        <dbReference type="SAM" id="MobiDB-lite"/>
    </source>
</evidence>
<dbReference type="CDD" id="cd16430">
    <property type="entry name" value="TraB"/>
    <property type="match status" value="1"/>
</dbReference>
<dbReference type="Pfam" id="PF03743">
    <property type="entry name" value="TrbI"/>
    <property type="match status" value="1"/>
</dbReference>
<keyword evidence="3" id="KW-0812">Transmembrane</keyword>
<feature type="coiled-coil region" evidence="1">
    <location>
        <begin position="100"/>
        <end position="134"/>
    </location>
</feature>
<organism evidence="4 5">
    <name type="scientific">Acidithiobacillus thiooxidans</name>
    <name type="common">Thiobacillus thiooxidans</name>
    <dbReference type="NCBI Taxonomy" id="930"/>
    <lineage>
        <taxon>Bacteria</taxon>
        <taxon>Pseudomonadati</taxon>
        <taxon>Pseudomonadota</taxon>
        <taxon>Acidithiobacillia</taxon>
        <taxon>Acidithiobacillales</taxon>
        <taxon>Acidithiobacillaceae</taxon>
        <taxon>Acidithiobacillus</taxon>
    </lineage>
</organism>
<feature type="compositionally biased region" description="Pro residues" evidence="2">
    <location>
        <begin position="168"/>
        <end position="179"/>
    </location>
</feature>
<feature type="transmembrane region" description="Helical" evidence="3">
    <location>
        <begin position="52"/>
        <end position="70"/>
    </location>
</feature>
<gene>
    <name evidence="4" type="ORF">A6P07_17705</name>
</gene>
<dbReference type="AlphaFoldDB" id="A0A1C2HY57"/>
<dbReference type="Proteomes" id="UP000094893">
    <property type="component" value="Unassembled WGS sequence"/>
</dbReference>
<sequence>MANDSSQTPQTPQPPKTGPAKPTLRVQVKKPALGDLGSKFSKFRPKSPKYRWWLLFGGFALVGIVVSSMSDSSGPKPVQAQKKADFISLTPQGSGQKTWQAQAQGQVVEMKHQMTALQDQISQLKQGMQAQTKALESATQAIQSAKISAPTAGTSANNPGSTNDSSLPLPPPPPMPTTPTIPDSAASGYTPPAGKILEYSPTAAAAHKVLATTSYHLNKYAGFIPVGSFMPVVLLNGVDAGTSTETQSNPQPVLMRVQANAVLPGNASYQLKSCFVLGSAYGSLSSERVYIRSAMLSCVNKQNRLVLNQKIQGYVIDSDGVLGLRGKVINRQGALLAKALLAGFASGLGQALNSAQGTVSSSALGSVSTVTGTGLLSQAGYSGAGNAATLLAQFYLKQAQAIFPVVAIRAGRKATLVIGTGTSLKWHNYGSLYVTKVVPKK</sequence>
<evidence type="ECO:0000313" key="4">
    <source>
        <dbReference type="EMBL" id="OCX68691.1"/>
    </source>
</evidence>
<feature type="compositionally biased region" description="Polar residues" evidence="2">
    <location>
        <begin position="147"/>
        <end position="166"/>
    </location>
</feature>
<name>A0A1C2HY57_ACITH</name>
<evidence type="ECO:0000313" key="5">
    <source>
        <dbReference type="Proteomes" id="UP000094893"/>
    </source>
</evidence>
<dbReference type="InterPro" id="IPR005498">
    <property type="entry name" value="T4SS_VirB10/TraB/TrbI"/>
</dbReference>
<dbReference type="RefSeq" id="WP_024892374.1">
    <property type="nucleotide sequence ID" value="NZ_JMEB01000102.1"/>
</dbReference>
<proteinExistence type="predicted"/>
<keyword evidence="3" id="KW-1133">Transmembrane helix</keyword>
<keyword evidence="3" id="KW-0472">Membrane</keyword>
<evidence type="ECO:0000256" key="3">
    <source>
        <dbReference type="SAM" id="Phobius"/>
    </source>
</evidence>
<feature type="region of interest" description="Disordered" evidence="2">
    <location>
        <begin position="1"/>
        <end position="26"/>
    </location>
</feature>